<organism evidence="6 7">
    <name type="scientific">Bacillus toyonensis</name>
    <dbReference type="NCBI Taxonomy" id="155322"/>
    <lineage>
        <taxon>Bacteria</taxon>
        <taxon>Bacillati</taxon>
        <taxon>Bacillota</taxon>
        <taxon>Bacilli</taxon>
        <taxon>Bacillales</taxon>
        <taxon>Bacillaceae</taxon>
        <taxon>Bacillus</taxon>
        <taxon>Bacillus cereus group</taxon>
    </lineage>
</organism>
<dbReference type="GO" id="GO:0045974">
    <property type="term" value="P:regulation of translation, ncRNA-mediated"/>
    <property type="evidence" value="ECO:0007669"/>
    <property type="project" value="TreeGrafter"/>
</dbReference>
<comment type="subunit">
    <text evidence="3">Homohexamer.</text>
</comment>
<dbReference type="PANTHER" id="PTHR34772:SF1">
    <property type="entry name" value="RNA-BINDING PROTEIN HFQ"/>
    <property type="match status" value="1"/>
</dbReference>
<evidence type="ECO:0000256" key="2">
    <source>
        <dbReference type="ARBA" id="ARBA00023016"/>
    </source>
</evidence>
<feature type="compositionally biased region" description="Basic and acidic residues" evidence="4">
    <location>
        <begin position="1"/>
        <end position="15"/>
    </location>
</feature>
<dbReference type="InterPro" id="IPR047575">
    <property type="entry name" value="Sm"/>
</dbReference>
<evidence type="ECO:0000256" key="3">
    <source>
        <dbReference type="HAMAP-Rule" id="MF_00436"/>
    </source>
</evidence>
<proteinExistence type="inferred from homology"/>
<reference evidence="6 7" key="1">
    <citation type="submission" date="2017-09" db="EMBL/GenBank/DDBJ databases">
        <title>Large-scale bioinformatics analysis of Bacillus genomes uncovers conserved roles of natural products in bacterial physiology.</title>
        <authorList>
            <consortium name="Agbiome Team Llc"/>
            <person name="Bleich R.M."/>
            <person name="Grubbs K.J."/>
            <person name="Santa Maria K.C."/>
            <person name="Allen S.E."/>
            <person name="Farag S."/>
            <person name="Shank E.A."/>
            <person name="Bowers A."/>
        </authorList>
    </citation>
    <scope>NUCLEOTIDE SEQUENCE [LARGE SCALE GENOMIC DNA]</scope>
    <source>
        <strain evidence="6 7">AFS044250</strain>
    </source>
</reference>
<dbReference type="GO" id="GO:0005829">
    <property type="term" value="C:cytosol"/>
    <property type="evidence" value="ECO:0007669"/>
    <property type="project" value="TreeGrafter"/>
</dbReference>
<comment type="similarity">
    <text evidence="3">Belongs to the Hfq family.</text>
</comment>
<evidence type="ECO:0000256" key="4">
    <source>
        <dbReference type="SAM" id="MobiDB-lite"/>
    </source>
</evidence>
<dbReference type="GO" id="GO:0003723">
    <property type="term" value="F:RNA binding"/>
    <property type="evidence" value="ECO:0007669"/>
    <property type="project" value="UniProtKB-UniRule"/>
</dbReference>
<dbReference type="PANTHER" id="PTHR34772">
    <property type="entry name" value="RNA-BINDING PROTEIN HFQ"/>
    <property type="match status" value="1"/>
</dbReference>
<dbReference type="Gene3D" id="2.30.30.100">
    <property type="match status" value="1"/>
</dbReference>
<dbReference type="InterPro" id="IPR005001">
    <property type="entry name" value="Hfq"/>
</dbReference>
<gene>
    <name evidence="3 6" type="primary">hfq</name>
    <name evidence="6" type="ORF">COF40_26675</name>
</gene>
<feature type="domain" description="Sm" evidence="5">
    <location>
        <begin position="28"/>
        <end position="84"/>
    </location>
</feature>
<dbReference type="NCBIfam" id="TIGR02383">
    <property type="entry name" value="Hfq"/>
    <property type="match status" value="1"/>
</dbReference>
<comment type="function">
    <text evidence="3">RNA chaperone that binds small regulatory RNA (sRNAs) and mRNAs to facilitate mRNA translational regulation in response to envelope stress, environmental stress and changes in metabolite concentrations. Also binds with high specificity to tRNAs.</text>
</comment>
<evidence type="ECO:0000313" key="7">
    <source>
        <dbReference type="Proteomes" id="UP000225997"/>
    </source>
</evidence>
<dbReference type="GO" id="GO:0043487">
    <property type="term" value="P:regulation of RNA stability"/>
    <property type="evidence" value="ECO:0007669"/>
    <property type="project" value="TreeGrafter"/>
</dbReference>
<evidence type="ECO:0000259" key="5">
    <source>
        <dbReference type="PROSITE" id="PS52002"/>
    </source>
</evidence>
<dbReference type="Pfam" id="PF17209">
    <property type="entry name" value="Hfq"/>
    <property type="match status" value="1"/>
</dbReference>
<dbReference type="HAMAP" id="MF_00436">
    <property type="entry name" value="Hfq"/>
    <property type="match status" value="1"/>
</dbReference>
<protein>
    <recommendedName>
        <fullName evidence="3">RNA-binding protein Hfq</fullName>
    </recommendedName>
</protein>
<accession>A0A2B5WWF4</accession>
<keyword evidence="2 3" id="KW-0346">Stress response</keyword>
<dbReference type="SUPFAM" id="SSF50182">
    <property type="entry name" value="Sm-like ribonucleoproteins"/>
    <property type="match status" value="1"/>
</dbReference>
<comment type="caution">
    <text evidence="6">The sequence shown here is derived from an EMBL/GenBank/DDBJ whole genome shotgun (WGS) entry which is preliminary data.</text>
</comment>
<dbReference type="InterPro" id="IPR010920">
    <property type="entry name" value="LSM_dom_sf"/>
</dbReference>
<dbReference type="PROSITE" id="PS52002">
    <property type="entry name" value="SM"/>
    <property type="match status" value="1"/>
</dbReference>
<name>A0A2B5WWF4_9BACI</name>
<feature type="region of interest" description="Disordered" evidence="4">
    <location>
        <begin position="1"/>
        <end position="21"/>
    </location>
</feature>
<dbReference type="EMBL" id="NUSQ01000171">
    <property type="protein sequence ID" value="PHD61227.1"/>
    <property type="molecule type" value="Genomic_DNA"/>
</dbReference>
<dbReference type="Proteomes" id="UP000225997">
    <property type="component" value="Unassembled WGS sequence"/>
</dbReference>
<dbReference type="RefSeq" id="WP_100064416.1">
    <property type="nucleotide sequence ID" value="NZ_NUSQ01000171.1"/>
</dbReference>
<sequence>MEETKLKVLQKERNRNRNRNRNTVSLQEKLLQEAMQEKKNVTLILLKGFHIKGTIQGYDLYSILIEAEGKQQLVYKHAISTIRF</sequence>
<dbReference type="CDD" id="cd01716">
    <property type="entry name" value="Hfq"/>
    <property type="match status" value="1"/>
</dbReference>
<dbReference type="GO" id="GO:0006355">
    <property type="term" value="P:regulation of DNA-templated transcription"/>
    <property type="evidence" value="ECO:0007669"/>
    <property type="project" value="InterPro"/>
</dbReference>
<evidence type="ECO:0000256" key="1">
    <source>
        <dbReference type="ARBA" id="ARBA00022884"/>
    </source>
</evidence>
<evidence type="ECO:0000313" key="6">
    <source>
        <dbReference type="EMBL" id="PHD61227.1"/>
    </source>
</evidence>
<keyword evidence="1 3" id="KW-0694">RNA-binding</keyword>
<dbReference type="AlphaFoldDB" id="A0A2B5WWF4"/>